<evidence type="ECO:0000313" key="1">
    <source>
        <dbReference type="EMBL" id="KAF9799687.1"/>
    </source>
</evidence>
<accession>A0A8H7TWQ1</accession>
<reference evidence="1" key="2">
    <citation type="journal article" name="Front. Microbiol.">
        <title>Degradative Capacity of Two Strains of Rhodonia placenta: From Phenotype to Genotype.</title>
        <authorList>
            <person name="Kolle M."/>
            <person name="Horta M.A.C."/>
            <person name="Nowrousian M."/>
            <person name="Ohm R.A."/>
            <person name="Benz J.P."/>
            <person name="Pilgard A."/>
        </authorList>
    </citation>
    <scope>NUCLEOTIDE SEQUENCE</scope>
    <source>
        <strain evidence="1">FPRL280</strain>
    </source>
</reference>
<organism evidence="1 2">
    <name type="scientific">Rhodonia placenta</name>
    <dbReference type="NCBI Taxonomy" id="104341"/>
    <lineage>
        <taxon>Eukaryota</taxon>
        <taxon>Fungi</taxon>
        <taxon>Dikarya</taxon>
        <taxon>Basidiomycota</taxon>
        <taxon>Agaricomycotina</taxon>
        <taxon>Agaricomycetes</taxon>
        <taxon>Polyporales</taxon>
        <taxon>Adustoporiaceae</taxon>
        <taxon>Rhodonia</taxon>
    </lineage>
</organism>
<dbReference type="Proteomes" id="UP000639403">
    <property type="component" value="Unassembled WGS sequence"/>
</dbReference>
<dbReference type="EMBL" id="JADOXO010000878">
    <property type="protein sequence ID" value="KAF9799687.1"/>
    <property type="molecule type" value="Genomic_DNA"/>
</dbReference>
<protein>
    <submittedName>
        <fullName evidence="1">Uncharacterized protein</fullName>
    </submittedName>
</protein>
<sequence>MLLLIGEEDNDEIMEDDIHHCLESHGGIGEAEKHHQGFVQPPVSYKGSLPFITGFDPNIVVSPSEIELCEEHSTLELIYHPGDQRQWIVILDSDHIQLVVVLYRLKCPFLPFDDEEGG</sequence>
<gene>
    <name evidence="1" type="ORF">IEO21_10523</name>
</gene>
<proteinExistence type="predicted"/>
<comment type="caution">
    <text evidence="1">The sequence shown here is derived from an EMBL/GenBank/DDBJ whole genome shotgun (WGS) entry which is preliminary data.</text>
</comment>
<evidence type="ECO:0000313" key="2">
    <source>
        <dbReference type="Proteomes" id="UP000639403"/>
    </source>
</evidence>
<reference evidence="1" key="1">
    <citation type="submission" date="2020-11" db="EMBL/GenBank/DDBJ databases">
        <authorList>
            <person name="Koelle M."/>
            <person name="Horta M.A.C."/>
            <person name="Nowrousian M."/>
            <person name="Ohm R.A."/>
            <person name="Benz P."/>
            <person name="Pilgard A."/>
        </authorList>
    </citation>
    <scope>NUCLEOTIDE SEQUENCE</scope>
    <source>
        <strain evidence="1">FPRL280</strain>
    </source>
</reference>
<name>A0A8H7TWQ1_9APHY</name>
<dbReference type="AlphaFoldDB" id="A0A8H7TWQ1"/>